<feature type="coiled-coil region" evidence="1">
    <location>
        <begin position="218"/>
        <end position="245"/>
    </location>
</feature>
<feature type="compositionally biased region" description="Basic residues" evidence="2">
    <location>
        <begin position="122"/>
        <end position="133"/>
    </location>
</feature>
<gene>
    <name evidence="3" type="ORF">MCOR_33943</name>
</gene>
<dbReference type="OrthoDB" id="6190427at2759"/>
<sequence length="260" mass="29633">MSDSGEKNTEDLEEKMIRNLTEKGQEMFQETRMAHKDKLQKIWTQVEQTVSAVDKPYDLQGMTQIHDALIDVYYKYNTASHVFNEFRQRANTQESRLKMESQLSIQKAHKMVVNSALSRLKPPSRRSGSRHSSNHSGDSKRSSVIARKRAEEDVSNANVTRQKADLQAELGLIAQQKEAAGTKAELAALELKESEGSQIELQLAEYNVVQVVDTAERTKQYINSLPNAENQIKETQNEIEQIADKQESTRIPQPHEFSQF</sequence>
<evidence type="ECO:0000313" key="4">
    <source>
        <dbReference type="Proteomes" id="UP000507470"/>
    </source>
</evidence>
<dbReference type="Proteomes" id="UP000507470">
    <property type="component" value="Unassembled WGS sequence"/>
</dbReference>
<evidence type="ECO:0000313" key="3">
    <source>
        <dbReference type="EMBL" id="CAC5399701.1"/>
    </source>
</evidence>
<evidence type="ECO:0000256" key="2">
    <source>
        <dbReference type="SAM" id="MobiDB-lite"/>
    </source>
</evidence>
<dbReference type="AlphaFoldDB" id="A0A6J8CVK5"/>
<reference evidence="3 4" key="1">
    <citation type="submission" date="2020-06" db="EMBL/GenBank/DDBJ databases">
        <authorList>
            <person name="Li R."/>
            <person name="Bekaert M."/>
        </authorList>
    </citation>
    <scope>NUCLEOTIDE SEQUENCE [LARGE SCALE GENOMIC DNA]</scope>
    <source>
        <strain evidence="4">wild</strain>
    </source>
</reference>
<evidence type="ECO:0000256" key="1">
    <source>
        <dbReference type="SAM" id="Coils"/>
    </source>
</evidence>
<name>A0A6J8CVK5_MYTCO</name>
<protein>
    <submittedName>
        <fullName evidence="3">Uncharacterized protein</fullName>
    </submittedName>
</protein>
<dbReference type="EMBL" id="CACVKT020006043">
    <property type="protein sequence ID" value="CAC5399701.1"/>
    <property type="molecule type" value="Genomic_DNA"/>
</dbReference>
<proteinExistence type="predicted"/>
<keyword evidence="4" id="KW-1185">Reference proteome</keyword>
<feature type="region of interest" description="Disordered" evidence="2">
    <location>
        <begin position="117"/>
        <end position="161"/>
    </location>
</feature>
<accession>A0A6J8CVK5</accession>
<keyword evidence="1" id="KW-0175">Coiled coil</keyword>
<organism evidence="3 4">
    <name type="scientific">Mytilus coruscus</name>
    <name type="common">Sea mussel</name>
    <dbReference type="NCBI Taxonomy" id="42192"/>
    <lineage>
        <taxon>Eukaryota</taxon>
        <taxon>Metazoa</taxon>
        <taxon>Spiralia</taxon>
        <taxon>Lophotrochozoa</taxon>
        <taxon>Mollusca</taxon>
        <taxon>Bivalvia</taxon>
        <taxon>Autobranchia</taxon>
        <taxon>Pteriomorphia</taxon>
        <taxon>Mytilida</taxon>
        <taxon>Mytiloidea</taxon>
        <taxon>Mytilidae</taxon>
        <taxon>Mytilinae</taxon>
        <taxon>Mytilus</taxon>
    </lineage>
</organism>